<sequence>MSYRHMHEHAHDSHWQVVDVPHDFIVEGNFTPTADKSHGYLPYGMAWYRRYAWLHFEGVMVRSQVWLNGVYLGGHSSGYTPFIVDLGAAKNDCSNVLAVQADATSPDGWWYDGGIYRHVWLTVADPVHIAPWGVYAPAVITGKLQAGQATADAEVRPSVEIRNRKSFAPLLQGSNSELHGFLHVEVRTSTEELKAVTCTVKSSSGAAVYSQVSTVTVPGLQTIETSLPAMRVPGSIAWDPNTGFALNGVPTKILGAANHQDFAAVGVAVPDQLQVHRLRKLREFGANGWRTAHNPHNEALLRAADSEGFLVWAENHRNGQDAEMEAMIKRDRNHPSIVIWSICNERALCNSDSVVADALRLKANYNDFNRKDTPMDVPVAPGCSRLPLLPGLVANDPVAGHVRYRASGLGGDFPGIKLANRDNFREVWVYSNVEEANWAKVELIHPNGTSMGRQTSTPCSHVEWDGVGEGGVIANGQDVALLSVDVVDAQGSVVTFSVEGGGGARLMAVLRPTLPARGALRVTATSPGLASDSLELKALYCRWQLRLRTGELKDVEEKRLRLVDDAKDKPDLSTFGTEVCGSLQRAYGTVEYSLWPLVFSGFVRVRCPDHLVAKLNVQCDQLQAARGTPSHALFLQGEMKEGRQLTIQEPLPEYEALLLACVKMLGSALIGDDDEGTRYVLDTVWTVHQMSGDYNPVHFHNNARSPYGFSSFLHLQLPPQVGQRRNHGSEDGGTSFIWKTDTAATEGGLECPGVLSVEMQEGYLHVFPQWVQHFVWPFRGNGERRTIAANVARIPAGMRQHG</sequence>
<protein>
    <submittedName>
        <fullName evidence="2">Beta-galactosidase BoGH2A</fullName>
    </submittedName>
</protein>
<gene>
    <name evidence="2" type="ORF">AK812_SmicGene19011</name>
</gene>
<comment type="caution">
    <text evidence="2">The sequence shown here is derived from an EMBL/GenBank/DDBJ whole genome shotgun (WGS) entry which is preliminary data.</text>
</comment>
<dbReference type="InterPro" id="IPR051913">
    <property type="entry name" value="GH2_Domain-Containing"/>
</dbReference>
<dbReference type="Pfam" id="PF13759">
    <property type="entry name" value="2OG-FeII_Oxy_5"/>
    <property type="match status" value="1"/>
</dbReference>
<dbReference type="PANTHER" id="PTHR42732:SF1">
    <property type="entry name" value="BETA-MANNOSIDASE"/>
    <property type="match status" value="1"/>
</dbReference>
<dbReference type="SUPFAM" id="SSF51445">
    <property type="entry name" value="(Trans)glycosidases"/>
    <property type="match status" value="1"/>
</dbReference>
<dbReference type="Pfam" id="PF02836">
    <property type="entry name" value="Glyco_hydro_2_C"/>
    <property type="match status" value="2"/>
</dbReference>
<keyword evidence="3" id="KW-1185">Reference proteome</keyword>
<dbReference type="InterPro" id="IPR023232">
    <property type="entry name" value="Glyco_hydro_2_AS"/>
</dbReference>
<dbReference type="Gene3D" id="3.20.20.80">
    <property type="entry name" value="Glycosidases"/>
    <property type="match status" value="1"/>
</dbReference>
<reference evidence="2 3" key="1">
    <citation type="submission" date="2016-02" db="EMBL/GenBank/DDBJ databases">
        <title>Genome analysis of coral dinoflagellate symbionts highlights evolutionary adaptations to a symbiotic lifestyle.</title>
        <authorList>
            <person name="Aranda M."/>
            <person name="Li Y."/>
            <person name="Liew Y.J."/>
            <person name="Baumgarten S."/>
            <person name="Simakov O."/>
            <person name="Wilson M."/>
            <person name="Piel J."/>
            <person name="Ashoor H."/>
            <person name="Bougouffa S."/>
            <person name="Bajic V.B."/>
            <person name="Ryu T."/>
            <person name="Ravasi T."/>
            <person name="Bayer T."/>
            <person name="Micklem G."/>
            <person name="Kim H."/>
            <person name="Bhak J."/>
            <person name="Lajeunesse T.C."/>
            <person name="Voolstra C.R."/>
        </authorList>
    </citation>
    <scope>NUCLEOTIDE SEQUENCE [LARGE SCALE GENOMIC DNA]</scope>
    <source>
        <strain evidence="2 3">CCMP2467</strain>
    </source>
</reference>
<dbReference type="Proteomes" id="UP000186817">
    <property type="component" value="Unassembled WGS sequence"/>
</dbReference>
<organism evidence="2 3">
    <name type="scientific">Symbiodinium microadriaticum</name>
    <name type="common">Dinoflagellate</name>
    <name type="synonym">Zooxanthella microadriatica</name>
    <dbReference type="NCBI Taxonomy" id="2951"/>
    <lineage>
        <taxon>Eukaryota</taxon>
        <taxon>Sar</taxon>
        <taxon>Alveolata</taxon>
        <taxon>Dinophyceae</taxon>
        <taxon>Suessiales</taxon>
        <taxon>Symbiodiniaceae</taxon>
        <taxon>Symbiodinium</taxon>
    </lineage>
</organism>
<evidence type="ECO:0000313" key="3">
    <source>
        <dbReference type="Proteomes" id="UP000186817"/>
    </source>
</evidence>
<dbReference type="InterPro" id="IPR017853">
    <property type="entry name" value="GH"/>
</dbReference>
<evidence type="ECO:0000259" key="1">
    <source>
        <dbReference type="Pfam" id="PF02836"/>
    </source>
</evidence>
<dbReference type="OrthoDB" id="446720at2759"/>
<dbReference type="InterPro" id="IPR006103">
    <property type="entry name" value="Glyco_hydro_2_cat"/>
</dbReference>
<evidence type="ECO:0000313" key="2">
    <source>
        <dbReference type="EMBL" id="OLP98527.1"/>
    </source>
</evidence>
<feature type="domain" description="Glycoside hydrolase family 2 catalytic" evidence="1">
    <location>
        <begin position="324"/>
        <end position="348"/>
    </location>
</feature>
<dbReference type="PROSITE" id="PS00608">
    <property type="entry name" value="GLYCOSYL_HYDROL_F2_2"/>
    <property type="match status" value="1"/>
</dbReference>
<dbReference type="Gene3D" id="2.60.120.260">
    <property type="entry name" value="Galactose-binding domain-like"/>
    <property type="match status" value="1"/>
</dbReference>
<dbReference type="InterPro" id="IPR012668">
    <property type="entry name" value="CHP02466"/>
</dbReference>
<dbReference type="GO" id="GO:0005975">
    <property type="term" value="P:carbohydrate metabolic process"/>
    <property type="evidence" value="ECO:0007669"/>
    <property type="project" value="InterPro"/>
</dbReference>
<name>A0A1Q9DTN1_SYMMI</name>
<dbReference type="AlphaFoldDB" id="A0A1Q9DTN1"/>
<accession>A0A1Q9DTN1</accession>
<dbReference type="InterPro" id="IPR008979">
    <property type="entry name" value="Galactose-bd-like_sf"/>
</dbReference>
<dbReference type="GO" id="GO:0004553">
    <property type="term" value="F:hydrolase activity, hydrolyzing O-glycosyl compounds"/>
    <property type="evidence" value="ECO:0007669"/>
    <property type="project" value="InterPro"/>
</dbReference>
<dbReference type="Gene3D" id="2.60.120.620">
    <property type="entry name" value="q2cbj1_9rhob like domain"/>
    <property type="match status" value="1"/>
</dbReference>
<proteinExistence type="predicted"/>
<dbReference type="SUPFAM" id="SSF49785">
    <property type="entry name" value="Galactose-binding domain-like"/>
    <property type="match status" value="1"/>
</dbReference>
<dbReference type="EMBL" id="LSRX01000393">
    <property type="protein sequence ID" value="OLP98527.1"/>
    <property type="molecule type" value="Genomic_DNA"/>
</dbReference>
<dbReference type="PANTHER" id="PTHR42732">
    <property type="entry name" value="BETA-GALACTOSIDASE"/>
    <property type="match status" value="1"/>
</dbReference>
<feature type="domain" description="Glycoside hydrolase family 2 catalytic" evidence="1">
    <location>
        <begin position="243"/>
        <end position="319"/>
    </location>
</feature>